<accession>A0A7G1I304</accession>
<dbReference type="EMBL" id="AP023322">
    <property type="protein sequence ID" value="BCI64738.1"/>
    <property type="molecule type" value="Genomic_DNA"/>
</dbReference>
<evidence type="ECO:0000256" key="2">
    <source>
        <dbReference type="SAM" id="Phobius"/>
    </source>
</evidence>
<proteinExistence type="predicted"/>
<name>A0A7G1I304_9BACT</name>
<dbReference type="InterPro" id="IPR008969">
    <property type="entry name" value="CarboxyPept-like_regulatory"/>
</dbReference>
<dbReference type="AlphaFoldDB" id="A0A7G1I304"/>
<dbReference type="KEGG" id="copr:Cop2CBH44_30910"/>
<keyword evidence="5" id="KW-1185">Reference proteome</keyword>
<dbReference type="Gene3D" id="2.170.130.10">
    <property type="entry name" value="TonB-dependent receptor, plug domain"/>
    <property type="match status" value="1"/>
</dbReference>
<dbReference type="SUPFAM" id="SSF49464">
    <property type="entry name" value="Carboxypeptidase regulatory domain-like"/>
    <property type="match status" value="1"/>
</dbReference>
<sequence length="957" mass="108953">MELCVVSHVTKYREKMGRERIIVTLFIYIISTLSAYTQTSLDKVILSGSIRDAQTKEILPYATVQIKGIKNYATVADDEGNFKITGIQPGEYDIYFSYIGYKKQKKHLELKKNLYLTVNIYSSNQLHEVVVTATEARGPVTASIIDRSAMSHLQPTSFTDLLELLPGGISKDPNMGAANTINLRETGTTDANGNATNNPDYAITSLGTLFVVDGAPINTDANLQYSPLSNTYSSGDNNNAENKRNITNRGVDMRAISTDDIESVEIIRGIPSVEYGNLTSGVVNIKKIRKATPLAARFKADGYSKLVAVGKGFIVPGNQDLIVNLDGGYLNSKVDPTNKLENYQRINASIRLTWNWKKERWVMRWASAFDYTGSFDNSKQDPELNFGRIDEYKSVYNRSAFTNNLEWKFPKLSFLKLVELNSAVSMQVDRLTQTRLVSPQRYGLAPTSTDAGEHDAQILFSEYMADYLSEGKPFNTYVKLKSEFNVNPAGVRNNIKVGGQWDYTKNYGRGQVYDLGHPLSAVGDWDSRPRAYKDIPAIQNLSFFLEDMITKNFWKNKLELLAGVRTNSLLGLDEAYLLKGKVYLDPRFNAQWTFPGIKIGKHDLVFALAGGIGWTTKMSTLNYLYPDKRYNDITQLAYYDDKKPVENSRFTVLSYIQDQTNYNLKPARNKKWEVRTDISYNGNRLSVSYFREITSSGFRYSNVYAPYSYKDYDESSIISSELQGPPILENIPYSEKSKLDYYRRAENGSRLEKEGVEFQFTSQRIKPLRTAVNITGAWFKSVYTNSLPMYYAVSDVVDNVIVQDNYIGLYNWNDGQINHRFNTNFMLDTQVPEWGLIFTSSVQCVWYTQRQLQRKNGIPVSYIDVSDGELHPYTEESKSDAILQHLILNYNEDNFRPMKIPMALYVNFKATKRIGKHLSLAFFANKLLDYTPDYQSNGFTIRRNVDPYFGMELNFTL</sequence>
<dbReference type="Pfam" id="PF13715">
    <property type="entry name" value="CarbopepD_reg_2"/>
    <property type="match status" value="1"/>
</dbReference>
<keyword evidence="4" id="KW-0176">Collagen</keyword>
<evidence type="ECO:0000313" key="5">
    <source>
        <dbReference type="Proteomes" id="UP000594042"/>
    </source>
</evidence>
<organism evidence="4 5">
    <name type="scientific">Coprobacter secundus subsp. similis</name>
    <dbReference type="NCBI Taxonomy" id="2751153"/>
    <lineage>
        <taxon>Bacteria</taxon>
        <taxon>Pseudomonadati</taxon>
        <taxon>Bacteroidota</taxon>
        <taxon>Bacteroidia</taxon>
        <taxon>Bacteroidales</taxon>
        <taxon>Barnesiellaceae</taxon>
        <taxon>Coprobacter</taxon>
    </lineage>
</organism>
<dbReference type="Gene3D" id="2.60.40.1120">
    <property type="entry name" value="Carboxypeptidase-like, regulatory domain"/>
    <property type="match status" value="1"/>
</dbReference>
<keyword evidence="2" id="KW-0472">Membrane</keyword>
<keyword evidence="2" id="KW-0812">Transmembrane</keyword>
<gene>
    <name evidence="4" type="ORF">Cop2CBH44_30910</name>
</gene>
<feature type="transmembrane region" description="Helical" evidence="2">
    <location>
        <begin position="21"/>
        <end position="37"/>
    </location>
</feature>
<dbReference type="Pfam" id="PF07715">
    <property type="entry name" value="Plug"/>
    <property type="match status" value="1"/>
</dbReference>
<dbReference type="GO" id="GO:0044718">
    <property type="term" value="P:siderophore transmembrane transport"/>
    <property type="evidence" value="ECO:0007669"/>
    <property type="project" value="TreeGrafter"/>
</dbReference>
<dbReference type="GO" id="GO:0009279">
    <property type="term" value="C:cell outer membrane"/>
    <property type="evidence" value="ECO:0007669"/>
    <property type="project" value="TreeGrafter"/>
</dbReference>
<feature type="domain" description="TonB-dependent receptor plug" evidence="3">
    <location>
        <begin position="138"/>
        <end position="281"/>
    </location>
</feature>
<dbReference type="InterPro" id="IPR037066">
    <property type="entry name" value="Plug_dom_sf"/>
</dbReference>
<protein>
    <submittedName>
        <fullName evidence="4">Collagen-binding protein</fullName>
    </submittedName>
</protein>
<dbReference type="InterPro" id="IPR012910">
    <property type="entry name" value="Plug_dom"/>
</dbReference>
<dbReference type="Proteomes" id="UP000594042">
    <property type="component" value="Chromosome"/>
</dbReference>
<evidence type="ECO:0000256" key="1">
    <source>
        <dbReference type="ARBA" id="ARBA00022729"/>
    </source>
</evidence>
<dbReference type="SUPFAM" id="SSF56935">
    <property type="entry name" value="Porins"/>
    <property type="match status" value="1"/>
</dbReference>
<dbReference type="InterPro" id="IPR039426">
    <property type="entry name" value="TonB-dep_rcpt-like"/>
</dbReference>
<evidence type="ECO:0000259" key="3">
    <source>
        <dbReference type="Pfam" id="PF07715"/>
    </source>
</evidence>
<keyword evidence="1" id="KW-0732">Signal</keyword>
<dbReference type="PANTHER" id="PTHR30069">
    <property type="entry name" value="TONB-DEPENDENT OUTER MEMBRANE RECEPTOR"/>
    <property type="match status" value="1"/>
</dbReference>
<keyword evidence="2" id="KW-1133">Transmembrane helix</keyword>
<dbReference type="GO" id="GO:0015344">
    <property type="term" value="F:siderophore uptake transmembrane transporter activity"/>
    <property type="evidence" value="ECO:0007669"/>
    <property type="project" value="TreeGrafter"/>
</dbReference>
<reference evidence="5" key="1">
    <citation type="submission" date="2020-07" db="EMBL/GenBank/DDBJ databases">
        <title>Complete genome sequencing of Coprobacter sp. strain 2CBH44.</title>
        <authorList>
            <person name="Sakamoto M."/>
            <person name="Murakami T."/>
            <person name="Mori H."/>
        </authorList>
    </citation>
    <scope>NUCLEOTIDE SEQUENCE [LARGE SCALE GENOMIC DNA]</scope>
    <source>
        <strain evidence="5">2CBH44</strain>
    </source>
</reference>
<evidence type="ECO:0000313" key="4">
    <source>
        <dbReference type="EMBL" id="BCI64738.1"/>
    </source>
</evidence>
<dbReference type="PANTHER" id="PTHR30069:SF29">
    <property type="entry name" value="HEMOGLOBIN AND HEMOGLOBIN-HAPTOGLOBIN-BINDING PROTEIN 1-RELATED"/>
    <property type="match status" value="1"/>
</dbReference>